<protein>
    <recommendedName>
        <fullName evidence="2">Ternary complex factor MIP1 leucine-zipper domain-containing protein</fullName>
    </recommendedName>
</protein>
<dbReference type="Pfam" id="PF14389">
    <property type="entry name" value="Lzipper-MIP1"/>
    <property type="match status" value="1"/>
</dbReference>
<reference evidence="4" key="1">
    <citation type="journal article" date="2017" name="Nat. Commun.">
        <title>The asparagus genome sheds light on the origin and evolution of a young Y chromosome.</title>
        <authorList>
            <person name="Harkess A."/>
            <person name="Zhou J."/>
            <person name="Xu C."/>
            <person name="Bowers J.E."/>
            <person name="Van der Hulst R."/>
            <person name="Ayyampalayam S."/>
            <person name="Mercati F."/>
            <person name="Riccardi P."/>
            <person name="McKain M.R."/>
            <person name="Kakrana A."/>
            <person name="Tang H."/>
            <person name="Ray J."/>
            <person name="Groenendijk J."/>
            <person name="Arikit S."/>
            <person name="Mathioni S.M."/>
            <person name="Nakano M."/>
            <person name="Shan H."/>
            <person name="Telgmann-Rauber A."/>
            <person name="Kanno A."/>
            <person name="Yue Z."/>
            <person name="Chen H."/>
            <person name="Li W."/>
            <person name="Chen Y."/>
            <person name="Xu X."/>
            <person name="Zhang Y."/>
            <person name="Luo S."/>
            <person name="Chen H."/>
            <person name="Gao J."/>
            <person name="Mao Z."/>
            <person name="Pires J.C."/>
            <person name="Luo M."/>
            <person name="Kudrna D."/>
            <person name="Wing R.A."/>
            <person name="Meyers B.C."/>
            <person name="Yi K."/>
            <person name="Kong H."/>
            <person name="Lavrijsen P."/>
            <person name="Sunseri F."/>
            <person name="Falavigna A."/>
            <person name="Ye Y."/>
            <person name="Leebens-Mack J.H."/>
            <person name="Chen G."/>
        </authorList>
    </citation>
    <scope>NUCLEOTIDE SEQUENCE [LARGE SCALE GENOMIC DNA]</scope>
    <source>
        <strain evidence="4">cv. DH0086</strain>
    </source>
</reference>
<feature type="domain" description="Ternary complex factor MIP1 leucine-zipper" evidence="2">
    <location>
        <begin position="66"/>
        <end position="102"/>
    </location>
</feature>
<dbReference type="Gramene" id="ONK56318">
    <property type="protein sequence ID" value="ONK56318"/>
    <property type="gene ID" value="A4U43_C10F6760"/>
</dbReference>
<evidence type="ECO:0000313" key="3">
    <source>
        <dbReference type="EMBL" id="ONK56318.1"/>
    </source>
</evidence>
<proteinExistence type="predicted"/>
<sequence length="124" mass="13960">MGGESCSLHHKRSRSASDGNTDIARNGTSYSKEPRCVELKEDLQRSHRGQDSINHVSADTSIASLDHRASLENDIKKLQRHLHQEKTMRMMLERAIGRASSTLSPGHKHFTSQVSSNFSNFTWN</sequence>
<dbReference type="EMBL" id="CM007390">
    <property type="protein sequence ID" value="ONK56318.1"/>
    <property type="molecule type" value="Genomic_DNA"/>
</dbReference>
<accession>A0A5P1E1G2</accession>
<dbReference type="Proteomes" id="UP000243459">
    <property type="component" value="Chromosome 10"/>
</dbReference>
<keyword evidence="4" id="KW-1185">Reference proteome</keyword>
<organism evidence="3 4">
    <name type="scientific">Asparagus officinalis</name>
    <name type="common">Garden asparagus</name>
    <dbReference type="NCBI Taxonomy" id="4686"/>
    <lineage>
        <taxon>Eukaryota</taxon>
        <taxon>Viridiplantae</taxon>
        <taxon>Streptophyta</taxon>
        <taxon>Embryophyta</taxon>
        <taxon>Tracheophyta</taxon>
        <taxon>Spermatophyta</taxon>
        <taxon>Magnoliopsida</taxon>
        <taxon>Liliopsida</taxon>
        <taxon>Asparagales</taxon>
        <taxon>Asparagaceae</taxon>
        <taxon>Asparagoideae</taxon>
        <taxon>Asparagus</taxon>
    </lineage>
</organism>
<evidence type="ECO:0000256" key="1">
    <source>
        <dbReference type="SAM" id="MobiDB-lite"/>
    </source>
</evidence>
<dbReference type="AlphaFoldDB" id="A0A5P1E1G2"/>
<name>A0A5P1E1G2_ASPOF</name>
<feature type="region of interest" description="Disordered" evidence="1">
    <location>
        <begin position="1"/>
        <end position="36"/>
    </location>
</feature>
<gene>
    <name evidence="3" type="ORF">A4U43_C10F6760</name>
</gene>
<dbReference type="InterPro" id="IPR025757">
    <property type="entry name" value="MIP1_Leuzipper"/>
</dbReference>
<evidence type="ECO:0000259" key="2">
    <source>
        <dbReference type="Pfam" id="PF14389"/>
    </source>
</evidence>
<evidence type="ECO:0000313" key="4">
    <source>
        <dbReference type="Proteomes" id="UP000243459"/>
    </source>
</evidence>